<feature type="domain" description="HTH cro/C1-type" evidence="1">
    <location>
        <begin position="9"/>
        <end position="43"/>
    </location>
</feature>
<dbReference type="PROSITE" id="PS50943">
    <property type="entry name" value="HTH_CROC1"/>
    <property type="match status" value="1"/>
</dbReference>
<dbReference type="Gene3D" id="1.10.260.40">
    <property type="entry name" value="lambda repressor-like DNA-binding domains"/>
    <property type="match status" value="1"/>
</dbReference>
<dbReference type="InterPro" id="IPR010982">
    <property type="entry name" value="Lambda_DNA-bd_dom_sf"/>
</dbReference>
<organism evidence="2 3">
    <name type="scientific">Actinomadura meridiana</name>
    <dbReference type="NCBI Taxonomy" id="559626"/>
    <lineage>
        <taxon>Bacteria</taxon>
        <taxon>Bacillati</taxon>
        <taxon>Actinomycetota</taxon>
        <taxon>Actinomycetes</taxon>
        <taxon>Streptosporangiales</taxon>
        <taxon>Thermomonosporaceae</taxon>
        <taxon>Actinomadura</taxon>
    </lineage>
</organism>
<dbReference type="Proteomes" id="UP001501710">
    <property type="component" value="Unassembled WGS sequence"/>
</dbReference>
<proteinExistence type="predicted"/>
<accession>A0ABP8C2C5</accession>
<dbReference type="RefSeq" id="WP_344896727.1">
    <property type="nucleotide sequence ID" value="NZ_BAABAS010000006.1"/>
</dbReference>
<sequence>MAETIGARIAGLRKLRGISQRDLATRAHVSYSLLTKVEQGRRRSVPAGADVDGADAP</sequence>
<protein>
    <recommendedName>
        <fullName evidence="1">HTH cro/C1-type domain-containing protein</fullName>
    </recommendedName>
</protein>
<evidence type="ECO:0000313" key="3">
    <source>
        <dbReference type="Proteomes" id="UP001501710"/>
    </source>
</evidence>
<keyword evidence="3" id="KW-1185">Reference proteome</keyword>
<evidence type="ECO:0000259" key="1">
    <source>
        <dbReference type="PROSITE" id="PS50943"/>
    </source>
</evidence>
<dbReference type="InterPro" id="IPR001387">
    <property type="entry name" value="Cro/C1-type_HTH"/>
</dbReference>
<evidence type="ECO:0000313" key="2">
    <source>
        <dbReference type="EMBL" id="GAA4232281.1"/>
    </source>
</evidence>
<comment type="caution">
    <text evidence="2">The sequence shown here is derived from an EMBL/GenBank/DDBJ whole genome shotgun (WGS) entry which is preliminary data.</text>
</comment>
<gene>
    <name evidence="2" type="ORF">GCM10022254_31740</name>
</gene>
<dbReference type="CDD" id="cd00093">
    <property type="entry name" value="HTH_XRE"/>
    <property type="match status" value="1"/>
</dbReference>
<dbReference type="EMBL" id="BAABAS010000006">
    <property type="protein sequence ID" value="GAA4232281.1"/>
    <property type="molecule type" value="Genomic_DNA"/>
</dbReference>
<reference evidence="3" key="1">
    <citation type="journal article" date="2019" name="Int. J. Syst. Evol. Microbiol.">
        <title>The Global Catalogue of Microorganisms (GCM) 10K type strain sequencing project: providing services to taxonomists for standard genome sequencing and annotation.</title>
        <authorList>
            <consortium name="The Broad Institute Genomics Platform"/>
            <consortium name="The Broad Institute Genome Sequencing Center for Infectious Disease"/>
            <person name="Wu L."/>
            <person name="Ma J."/>
        </authorList>
    </citation>
    <scope>NUCLEOTIDE SEQUENCE [LARGE SCALE GENOMIC DNA]</scope>
    <source>
        <strain evidence="3">JCM 17440</strain>
    </source>
</reference>
<name>A0ABP8C2C5_9ACTN</name>
<dbReference type="SUPFAM" id="SSF47413">
    <property type="entry name" value="lambda repressor-like DNA-binding domains"/>
    <property type="match status" value="1"/>
</dbReference>
<dbReference type="Pfam" id="PF13560">
    <property type="entry name" value="HTH_31"/>
    <property type="match status" value="1"/>
</dbReference>